<name>A8ZSS5_DESOH</name>
<gene>
    <name evidence="1" type="ordered locus">Dole_0178</name>
</gene>
<reference evidence="1 2" key="1">
    <citation type="submission" date="2007-10" db="EMBL/GenBank/DDBJ databases">
        <title>Complete sequence of Desulfococcus oleovorans Hxd3.</title>
        <authorList>
            <consortium name="US DOE Joint Genome Institute"/>
            <person name="Copeland A."/>
            <person name="Lucas S."/>
            <person name="Lapidus A."/>
            <person name="Barry K."/>
            <person name="Glavina del Rio T."/>
            <person name="Dalin E."/>
            <person name="Tice H."/>
            <person name="Pitluck S."/>
            <person name="Kiss H."/>
            <person name="Brettin T."/>
            <person name="Bruce D."/>
            <person name="Detter J.C."/>
            <person name="Han C."/>
            <person name="Schmutz J."/>
            <person name="Larimer F."/>
            <person name="Land M."/>
            <person name="Hauser L."/>
            <person name="Kyrpides N."/>
            <person name="Kim E."/>
            <person name="Wawrik B."/>
            <person name="Richardson P."/>
        </authorList>
    </citation>
    <scope>NUCLEOTIDE SEQUENCE [LARGE SCALE GENOMIC DNA]</scope>
    <source>
        <strain evidence="2">DSM 6200 / JCM 39069 / Hxd3</strain>
    </source>
</reference>
<sequence>MTLTDFQQLGKELYEKLHLPTYPVAITYIKSEDEIPAKAMRPSAMGQKMCICQTFTYARSWGAHVAITAEENFCVPGSAGHKWVDVTDEEFIESQVTQGWHKSREAEINRINGYNMLFAGPEGQARLARAKARIGLVASPLHQALMVPDTVLVFGNGVHITHIIQALCYDYKAPIMSVFEGFGESCMMGGMIPFLTGQPQIVIPGMGDRAFAGITPDEIGIGIPAAKFPVVLEDLFKTGGPMNIGMPFKTMIPTNLTEDITPGFAYLKKIVDEKSR</sequence>
<evidence type="ECO:0000313" key="2">
    <source>
        <dbReference type="Proteomes" id="UP000008561"/>
    </source>
</evidence>
<organism evidence="1 2">
    <name type="scientific">Desulfosudis oleivorans (strain DSM 6200 / JCM 39069 / Hxd3)</name>
    <name type="common">Desulfococcus oleovorans</name>
    <dbReference type="NCBI Taxonomy" id="96561"/>
    <lineage>
        <taxon>Bacteria</taxon>
        <taxon>Pseudomonadati</taxon>
        <taxon>Thermodesulfobacteriota</taxon>
        <taxon>Desulfobacteria</taxon>
        <taxon>Desulfobacterales</taxon>
        <taxon>Desulfosudaceae</taxon>
        <taxon>Desulfosudis</taxon>
    </lineage>
</organism>
<dbReference type="AlphaFoldDB" id="A8ZSS5"/>
<dbReference type="Pfam" id="PF02596">
    <property type="entry name" value="DUF169"/>
    <property type="match status" value="1"/>
</dbReference>
<dbReference type="Proteomes" id="UP000008561">
    <property type="component" value="Chromosome"/>
</dbReference>
<evidence type="ECO:0008006" key="3">
    <source>
        <dbReference type="Google" id="ProtNLM"/>
    </source>
</evidence>
<accession>A8ZSS5</accession>
<dbReference type="InterPro" id="IPR003748">
    <property type="entry name" value="DUF169"/>
</dbReference>
<dbReference type="HOGENOM" id="CLU_074324_0_0_7"/>
<dbReference type="eggNOG" id="COG2043">
    <property type="taxonomic scope" value="Bacteria"/>
</dbReference>
<dbReference type="RefSeq" id="WP_012173607.1">
    <property type="nucleotide sequence ID" value="NC_009943.1"/>
</dbReference>
<dbReference type="PANTHER" id="PTHR37954:SF3">
    <property type="entry name" value="DUF169 DOMAIN-CONTAINING PROTEIN"/>
    <property type="match status" value="1"/>
</dbReference>
<evidence type="ECO:0000313" key="1">
    <source>
        <dbReference type="EMBL" id="ABW65988.1"/>
    </source>
</evidence>
<dbReference type="KEGG" id="dol:Dole_0178"/>
<dbReference type="EMBL" id="CP000859">
    <property type="protein sequence ID" value="ABW65988.1"/>
    <property type="molecule type" value="Genomic_DNA"/>
</dbReference>
<protein>
    <recommendedName>
        <fullName evidence="3">DUF169 domain-containing protein</fullName>
    </recommendedName>
</protein>
<keyword evidence="2" id="KW-1185">Reference proteome</keyword>
<dbReference type="STRING" id="96561.Dole_0178"/>
<dbReference type="PANTHER" id="PTHR37954">
    <property type="entry name" value="BLL4979 PROTEIN"/>
    <property type="match status" value="1"/>
</dbReference>
<dbReference type="OrthoDB" id="9777728at2"/>
<proteinExistence type="predicted"/>